<evidence type="ECO:0000256" key="1">
    <source>
        <dbReference type="SAM" id="Coils"/>
    </source>
</evidence>
<proteinExistence type="predicted"/>
<dbReference type="EMBL" id="MZ826350">
    <property type="protein sequence ID" value="UAV89744.1"/>
    <property type="molecule type" value="Genomic_DNA"/>
</dbReference>
<name>A0AAE8XIA8_9CAUD</name>
<dbReference type="RefSeq" id="YP_010766696.1">
    <property type="nucleotide sequence ID" value="NC_073680.1"/>
</dbReference>
<evidence type="ECO:0000313" key="2">
    <source>
        <dbReference type="EMBL" id="UAV89744.1"/>
    </source>
</evidence>
<dbReference type="GeneID" id="80266393"/>
<feature type="coiled-coil region" evidence="1">
    <location>
        <begin position="130"/>
        <end position="175"/>
    </location>
</feature>
<dbReference type="KEGG" id="vg:80266393"/>
<gene>
    <name evidence="2" type="primary">163</name>
    <name evidence="2" type="ORF">M51_163</name>
</gene>
<protein>
    <submittedName>
        <fullName evidence="2">Uncharacterized protein</fullName>
    </submittedName>
</protein>
<keyword evidence="1" id="KW-0175">Coiled coil</keyword>
<accession>A0AAE8XIA8</accession>
<evidence type="ECO:0000313" key="3">
    <source>
        <dbReference type="Proteomes" id="UP000828412"/>
    </source>
</evidence>
<organism evidence="2 3">
    <name type="scientific">Pseudomonas phage M5.1</name>
    <dbReference type="NCBI Taxonomy" id="2873460"/>
    <lineage>
        <taxon>Viruses</taxon>
        <taxon>Duplodnaviria</taxon>
        <taxon>Heunggongvirae</taxon>
        <taxon>Uroviricota</taxon>
        <taxon>Caudoviricetes</taxon>
        <taxon>Vandenendeviridae</taxon>
        <taxon>Gorskivirinae</taxon>
        <taxon>Kremarvirus</taxon>
        <taxon>Kremarvirus M51</taxon>
    </lineage>
</organism>
<dbReference type="Proteomes" id="UP000828412">
    <property type="component" value="Segment"/>
</dbReference>
<reference evidence="2 3" key="1">
    <citation type="submission" date="2021-08" db="EMBL/GenBank/DDBJ databases">
        <authorList>
            <person name="DeCurzio J.M.K."/>
            <person name="Krukonis G.P."/>
            <person name="Delesalle V.A."/>
        </authorList>
    </citation>
    <scope>NUCLEOTIDE SEQUENCE [LARGE SCALE GENOMIC DNA]</scope>
</reference>
<keyword evidence="3" id="KW-1185">Reference proteome</keyword>
<sequence>MMNTTKFVQLYKACEDRAHPAAAGRGGKGGKAFLPEDRVSLVAAMRLSRQTPVQLGYALSLELGGSVARHANRLRIFEEQVSRDQLVMGHKPVNAPTSFKYVAPKATPAPQAFVLVPEHKQMTVDVAHRLVAFDCELGQLQAELDNLKENFQIQLDKKQQLIQNRTTELNKLKAEYNVA</sequence>